<evidence type="ECO:0000256" key="7">
    <source>
        <dbReference type="SAM" id="Phobius"/>
    </source>
</evidence>
<evidence type="ECO:0000313" key="9">
    <source>
        <dbReference type="EMBL" id="NEL56089.1"/>
    </source>
</evidence>
<protein>
    <submittedName>
        <fullName evidence="9">MFS transporter</fullName>
    </submittedName>
</protein>
<evidence type="ECO:0000256" key="4">
    <source>
        <dbReference type="ARBA" id="ARBA00022692"/>
    </source>
</evidence>
<feature type="transmembrane region" description="Helical" evidence="7">
    <location>
        <begin position="264"/>
        <end position="283"/>
    </location>
</feature>
<dbReference type="SUPFAM" id="SSF103473">
    <property type="entry name" value="MFS general substrate transporter"/>
    <property type="match status" value="1"/>
</dbReference>
<feature type="transmembrane region" description="Helical" evidence="7">
    <location>
        <begin position="290"/>
        <end position="310"/>
    </location>
</feature>
<dbReference type="PANTHER" id="PTHR23513:SF11">
    <property type="entry name" value="STAPHYLOFERRIN A TRANSPORTER"/>
    <property type="match status" value="1"/>
</dbReference>
<dbReference type="GO" id="GO:0022857">
    <property type="term" value="F:transmembrane transporter activity"/>
    <property type="evidence" value="ECO:0007669"/>
    <property type="project" value="InterPro"/>
</dbReference>
<dbReference type="GO" id="GO:0005886">
    <property type="term" value="C:plasma membrane"/>
    <property type="evidence" value="ECO:0007669"/>
    <property type="project" value="UniProtKB-SubCell"/>
</dbReference>
<dbReference type="RefSeq" id="WP_162392381.1">
    <property type="nucleotide sequence ID" value="NZ_JAABOZ010000001.1"/>
</dbReference>
<evidence type="ECO:0000256" key="5">
    <source>
        <dbReference type="ARBA" id="ARBA00022989"/>
    </source>
</evidence>
<evidence type="ECO:0000259" key="8">
    <source>
        <dbReference type="PROSITE" id="PS50850"/>
    </source>
</evidence>
<feature type="domain" description="Major facilitator superfamily (MFS) profile" evidence="8">
    <location>
        <begin position="1"/>
        <end position="404"/>
    </location>
</feature>
<comment type="subcellular location">
    <subcellularLocation>
        <location evidence="1">Cell membrane</location>
        <topology evidence="1">Multi-pass membrane protein</topology>
    </subcellularLocation>
</comment>
<keyword evidence="5 7" id="KW-1133">Transmembrane helix</keyword>
<evidence type="ECO:0000256" key="2">
    <source>
        <dbReference type="ARBA" id="ARBA00022448"/>
    </source>
</evidence>
<feature type="transmembrane region" description="Helical" evidence="7">
    <location>
        <begin position="350"/>
        <end position="369"/>
    </location>
</feature>
<organism evidence="9 10">
    <name type="scientific">Goekera deserti</name>
    <dbReference type="NCBI Taxonomy" id="2497753"/>
    <lineage>
        <taxon>Bacteria</taxon>
        <taxon>Bacillati</taxon>
        <taxon>Actinomycetota</taxon>
        <taxon>Actinomycetes</taxon>
        <taxon>Geodermatophilales</taxon>
        <taxon>Geodermatophilaceae</taxon>
        <taxon>Goekera</taxon>
    </lineage>
</organism>
<dbReference type="PANTHER" id="PTHR23513">
    <property type="entry name" value="INTEGRAL MEMBRANE EFFLUX PROTEIN-RELATED"/>
    <property type="match status" value="1"/>
</dbReference>
<proteinExistence type="predicted"/>
<evidence type="ECO:0000256" key="1">
    <source>
        <dbReference type="ARBA" id="ARBA00004651"/>
    </source>
</evidence>
<feature type="transmembrane region" description="Helical" evidence="7">
    <location>
        <begin position="166"/>
        <end position="197"/>
    </location>
</feature>
<dbReference type="Proteomes" id="UP000470470">
    <property type="component" value="Unassembled WGS sequence"/>
</dbReference>
<evidence type="ECO:0000256" key="6">
    <source>
        <dbReference type="ARBA" id="ARBA00023136"/>
    </source>
</evidence>
<dbReference type="AlphaFoldDB" id="A0A7K3WJM5"/>
<keyword evidence="10" id="KW-1185">Reference proteome</keyword>
<name>A0A7K3WJM5_9ACTN</name>
<dbReference type="EMBL" id="JAAGWK010000030">
    <property type="protein sequence ID" value="NEL56089.1"/>
    <property type="molecule type" value="Genomic_DNA"/>
</dbReference>
<feature type="transmembrane region" description="Helical" evidence="7">
    <location>
        <begin position="381"/>
        <end position="400"/>
    </location>
</feature>
<dbReference type="InterPro" id="IPR036259">
    <property type="entry name" value="MFS_trans_sf"/>
</dbReference>
<evidence type="ECO:0000256" key="3">
    <source>
        <dbReference type="ARBA" id="ARBA00022475"/>
    </source>
</evidence>
<keyword evidence="4 7" id="KW-0812">Transmembrane</keyword>
<feature type="transmembrane region" description="Helical" evidence="7">
    <location>
        <begin position="52"/>
        <end position="75"/>
    </location>
</feature>
<dbReference type="Gene3D" id="1.20.1250.20">
    <property type="entry name" value="MFS general substrate transporter like domains"/>
    <property type="match status" value="1"/>
</dbReference>
<feature type="transmembrane region" description="Helical" evidence="7">
    <location>
        <begin position="87"/>
        <end position="115"/>
    </location>
</feature>
<evidence type="ECO:0000313" key="10">
    <source>
        <dbReference type="Proteomes" id="UP000470470"/>
    </source>
</evidence>
<reference evidence="9 10" key="1">
    <citation type="submission" date="2020-02" db="EMBL/GenBank/DDBJ databases">
        <title>The whole genome sequence of CPCC 205119.</title>
        <authorList>
            <person name="Jiang Z."/>
        </authorList>
    </citation>
    <scope>NUCLEOTIDE SEQUENCE [LARGE SCALE GENOMIC DNA]</scope>
    <source>
        <strain evidence="9 10">CPCC 205119</strain>
    </source>
</reference>
<keyword evidence="6 7" id="KW-0472">Membrane</keyword>
<sequence length="433" mass="43878">MTSPRVLVHQTFAALDNPNYRRYTAGQCVSLIGTWMQTVAQSWLVLQLSGSATAVGLVVALQTLPVLVLGPYGGVVADRVDKRRLMIALQATMGVLALVLAVLTLSGAVTLWQVYLLAFLLGANNTFENPARQAFILEMVGPEHLRNAVSLNSVIVNVARAVGPAVAGIVIAAGGTGICFGVNAVSFAAVVLSLALLDTSTLTPSVPAARAKGQLREGFAYVRRTREIAVPLLMMALVGCLAYEFQVTLPVFAEDTFGGGSQAYGYMTGAMGVGAVVGGLVVAARGRTGIRTLVALAAAFGVVMAAAALAPTLELALLAMAAVGAVSVGFLSTGNSTLQLSADPQMRGRVMALWAVAFLGSTPIGGPLAGWVSDAFGGRAGLLLGAVACLVAAALGALAVRRPGGAAEGAGAAADTRAAAGHSRAAGGATLRR</sequence>
<dbReference type="InterPro" id="IPR010290">
    <property type="entry name" value="TM_effector"/>
</dbReference>
<feature type="transmembrane region" description="Helical" evidence="7">
    <location>
        <begin position="232"/>
        <end position="252"/>
    </location>
</feature>
<dbReference type="Pfam" id="PF05977">
    <property type="entry name" value="MFS_3"/>
    <property type="match status" value="1"/>
</dbReference>
<dbReference type="PROSITE" id="PS50850">
    <property type="entry name" value="MFS"/>
    <property type="match status" value="1"/>
</dbReference>
<gene>
    <name evidence="9" type="ORF">G1H19_19120</name>
</gene>
<dbReference type="CDD" id="cd06173">
    <property type="entry name" value="MFS_MefA_like"/>
    <property type="match status" value="1"/>
</dbReference>
<keyword evidence="3" id="KW-1003">Cell membrane</keyword>
<comment type="caution">
    <text evidence="9">The sequence shown here is derived from an EMBL/GenBank/DDBJ whole genome shotgun (WGS) entry which is preliminary data.</text>
</comment>
<feature type="transmembrane region" description="Helical" evidence="7">
    <location>
        <begin position="316"/>
        <end position="338"/>
    </location>
</feature>
<accession>A0A7K3WJM5</accession>
<dbReference type="InterPro" id="IPR020846">
    <property type="entry name" value="MFS_dom"/>
</dbReference>
<keyword evidence="2" id="KW-0813">Transport</keyword>